<name>A0A4S9CA28_AURPU</name>
<accession>A0A4S9CA28</accession>
<comment type="caution">
    <text evidence="3">The sequence shown here is derived from an EMBL/GenBank/DDBJ whole genome shotgun (WGS) entry which is preliminary data.</text>
</comment>
<keyword evidence="2" id="KW-0732">Signal</keyword>
<reference evidence="3" key="1">
    <citation type="submission" date="2018-10" db="EMBL/GenBank/DDBJ databases">
        <title>Fifty Aureobasidium pullulans genomes reveal a recombining polyextremotolerant generalist.</title>
        <authorList>
            <person name="Gostincar C."/>
            <person name="Turk M."/>
            <person name="Zajc J."/>
            <person name="Gunde-Cimerman N."/>
        </authorList>
    </citation>
    <scope>NUCLEOTIDE SEQUENCE [LARGE SCALE GENOMIC DNA]</scope>
    <source>
        <strain evidence="3">EXF-10085</strain>
    </source>
</reference>
<gene>
    <name evidence="3" type="ORF">D6D13_07597</name>
</gene>
<sequence>MHSIILGWMLLAPGIYVTARTTLTGTAMTPGGTVPITVLDPPSTTFFSTTTVPGTESFPYTSTGKPSFPGGTVPQQLKRSQLLDFDSRIDEFYHFRSIEFYVEQPSNIYLGDRVDQLALINFLGTPDKLGSSDIPQLDREQPLFDFIELDASEQFCLFIIYIFCSAPLNVDLAGSHNFKLCVKQCFDVFELHASQQLYPLFCDVFYLKICNEQLEFDVRDPLFFFFSNFDSINQRIDQHIYLPNHNSDSPSICGVIAVTPGQIIRAISGGSGSLSTQGLSAYGDGGRGGANSGGGGAASALYIASDLIIVAGGGGGQGGAISSSGQNVAGDYRYPGDANNGTAGTVGKTRTQTNANGGVLSTAGGGQPGTNSAAGAGGTASGYSDAAVSGKSGNGHVGGDYAVTSNTGLTYTSGAGGGGYFGGGSGASSYWLASGVRSAISGGGGGGSSFVSGNVTNSTQYPSGMNVGQVLISFM</sequence>
<proteinExistence type="predicted"/>
<dbReference type="EMBL" id="QZAS01000031">
    <property type="protein sequence ID" value="THX03682.1"/>
    <property type="molecule type" value="Genomic_DNA"/>
</dbReference>
<organism evidence="3">
    <name type="scientific">Aureobasidium pullulans</name>
    <name type="common">Black yeast</name>
    <name type="synonym">Pullularia pullulans</name>
    <dbReference type="NCBI Taxonomy" id="5580"/>
    <lineage>
        <taxon>Eukaryota</taxon>
        <taxon>Fungi</taxon>
        <taxon>Dikarya</taxon>
        <taxon>Ascomycota</taxon>
        <taxon>Pezizomycotina</taxon>
        <taxon>Dothideomycetes</taxon>
        <taxon>Dothideomycetidae</taxon>
        <taxon>Dothideales</taxon>
        <taxon>Saccotheciaceae</taxon>
        <taxon>Aureobasidium</taxon>
    </lineage>
</organism>
<evidence type="ECO:0000256" key="1">
    <source>
        <dbReference type="SAM" id="MobiDB-lite"/>
    </source>
</evidence>
<dbReference type="AlphaFoldDB" id="A0A4S9CA28"/>
<evidence type="ECO:0000313" key="3">
    <source>
        <dbReference type="EMBL" id="THX03682.1"/>
    </source>
</evidence>
<feature type="region of interest" description="Disordered" evidence="1">
    <location>
        <begin position="340"/>
        <end position="377"/>
    </location>
</feature>
<feature type="signal peptide" evidence="2">
    <location>
        <begin position="1"/>
        <end position="19"/>
    </location>
</feature>
<feature type="chain" id="PRO_5020767360" evidence="2">
    <location>
        <begin position="20"/>
        <end position="475"/>
    </location>
</feature>
<evidence type="ECO:0000256" key="2">
    <source>
        <dbReference type="SAM" id="SignalP"/>
    </source>
</evidence>
<feature type="compositionally biased region" description="Polar residues" evidence="1">
    <location>
        <begin position="340"/>
        <end position="356"/>
    </location>
</feature>
<protein>
    <submittedName>
        <fullName evidence="3">Uncharacterized protein</fullName>
    </submittedName>
</protein>